<evidence type="ECO:0000256" key="3">
    <source>
        <dbReference type="ARBA" id="ARBA00012286"/>
    </source>
</evidence>
<dbReference type="InterPro" id="IPR014729">
    <property type="entry name" value="Rossmann-like_a/b/a_fold"/>
</dbReference>
<dbReference type="PROSITE" id="PS00564">
    <property type="entry name" value="ARGININOSUCCIN_SYN_1"/>
    <property type="match status" value="1"/>
</dbReference>
<keyword evidence="13" id="KW-1185">Reference proteome</keyword>
<feature type="domain" description="Arginosuccinate synthase C-terminal" evidence="11">
    <location>
        <begin position="262"/>
        <end position="491"/>
    </location>
</feature>
<accession>A0ABD3GZJ0</accession>
<dbReference type="FunFam" id="3.40.50.620:FF:000019">
    <property type="entry name" value="Argininosuccinate synthase"/>
    <property type="match status" value="1"/>
</dbReference>
<comment type="pathway">
    <text evidence="1">Amino-acid biosynthesis; L-arginine biosynthesis; L-arginine from L-ornithine and carbamoyl phosphate: step 2/3.</text>
</comment>
<dbReference type="InterPro" id="IPR018223">
    <property type="entry name" value="Arginosuc_synth_CS"/>
</dbReference>
<dbReference type="InterPro" id="IPR048267">
    <property type="entry name" value="Arginosuc_syn_N"/>
</dbReference>
<comment type="subunit">
    <text evidence="2">Homotetramer.</text>
</comment>
<dbReference type="InterPro" id="IPR001518">
    <property type="entry name" value="Arginosuc_synth"/>
</dbReference>
<proteinExistence type="inferred from homology"/>
<dbReference type="SUPFAM" id="SSF69864">
    <property type="entry name" value="Argininosuccinate synthetase, C-terminal domain"/>
    <property type="match status" value="1"/>
</dbReference>
<comment type="caution">
    <text evidence="12">The sequence shown here is derived from an EMBL/GenBank/DDBJ whole genome shotgun (WGS) entry which is preliminary data.</text>
</comment>
<keyword evidence="5" id="KW-0436">Ligase</keyword>
<dbReference type="EMBL" id="JBJQOH010000006">
    <property type="protein sequence ID" value="KAL3684690.1"/>
    <property type="molecule type" value="Genomic_DNA"/>
</dbReference>
<dbReference type="PANTHER" id="PTHR11587">
    <property type="entry name" value="ARGININOSUCCINATE SYNTHASE"/>
    <property type="match status" value="1"/>
</dbReference>
<evidence type="ECO:0000313" key="12">
    <source>
        <dbReference type="EMBL" id="KAL3684690.1"/>
    </source>
</evidence>
<keyword evidence="4" id="KW-0055">Arginine biosynthesis</keyword>
<dbReference type="GO" id="GO:0006526">
    <property type="term" value="P:L-arginine biosynthetic process"/>
    <property type="evidence" value="ECO:0007669"/>
    <property type="project" value="UniProtKB-KW"/>
</dbReference>
<dbReference type="SUPFAM" id="SSF52402">
    <property type="entry name" value="Adenine nucleotide alpha hydrolases-like"/>
    <property type="match status" value="1"/>
</dbReference>
<evidence type="ECO:0000256" key="2">
    <source>
        <dbReference type="ARBA" id="ARBA00011881"/>
    </source>
</evidence>
<dbReference type="InterPro" id="IPR048268">
    <property type="entry name" value="Arginosuc_syn_C"/>
</dbReference>
<dbReference type="PANTHER" id="PTHR11587:SF2">
    <property type="entry name" value="ARGININOSUCCINATE SYNTHASE"/>
    <property type="match status" value="1"/>
</dbReference>
<dbReference type="Proteomes" id="UP001633002">
    <property type="component" value="Unassembled WGS sequence"/>
</dbReference>
<evidence type="ECO:0000313" key="13">
    <source>
        <dbReference type="Proteomes" id="UP001633002"/>
    </source>
</evidence>
<organism evidence="12 13">
    <name type="scientific">Riccia sorocarpa</name>
    <dbReference type="NCBI Taxonomy" id="122646"/>
    <lineage>
        <taxon>Eukaryota</taxon>
        <taxon>Viridiplantae</taxon>
        <taxon>Streptophyta</taxon>
        <taxon>Embryophyta</taxon>
        <taxon>Marchantiophyta</taxon>
        <taxon>Marchantiopsida</taxon>
        <taxon>Marchantiidae</taxon>
        <taxon>Marchantiales</taxon>
        <taxon>Ricciaceae</taxon>
        <taxon>Riccia</taxon>
    </lineage>
</organism>
<dbReference type="HAMAP" id="MF_00005">
    <property type="entry name" value="Arg_succ_synth_type1"/>
    <property type="match status" value="1"/>
</dbReference>
<keyword evidence="8" id="KW-0067">ATP-binding</keyword>
<dbReference type="InterPro" id="IPR024074">
    <property type="entry name" value="AS_cat/multimer_dom_body"/>
</dbReference>
<dbReference type="Gene3D" id="3.90.1260.10">
    <property type="entry name" value="Argininosuccinate synthetase, chain A, domain 2"/>
    <property type="match status" value="1"/>
</dbReference>
<evidence type="ECO:0000256" key="9">
    <source>
        <dbReference type="ARBA" id="ARBA00029916"/>
    </source>
</evidence>
<dbReference type="Pfam" id="PF20979">
    <property type="entry name" value="Arginosuc_syn_C"/>
    <property type="match status" value="1"/>
</dbReference>
<dbReference type="CDD" id="cd01999">
    <property type="entry name" value="ASS"/>
    <property type="match status" value="1"/>
</dbReference>
<dbReference type="AlphaFoldDB" id="A0ABD3GZJ0"/>
<dbReference type="GO" id="GO:0004055">
    <property type="term" value="F:argininosuccinate synthase activity"/>
    <property type="evidence" value="ECO:0007669"/>
    <property type="project" value="UniProtKB-EC"/>
</dbReference>
<evidence type="ECO:0000259" key="10">
    <source>
        <dbReference type="Pfam" id="PF00764"/>
    </source>
</evidence>
<dbReference type="PROSITE" id="PS00565">
    <property type="entry name" value="ARGININOSUCCIN_SYN_2"/>
    <property type="match status" value="1"/>
</dbReference>
<protein>
    <recommendedName>
        <fullName evidence="3">argininosuccinate synthase</fullName>
        <ecNumber evidence="3">6.3.4.5</ecNumber>
    </recommendedName>
    <alternativeName>
        <fullName evidence="9">Citrulline--aspartate ligase</fullName>
    </alternativeName>
</protein>
<evidence type="ECO:0000256" key="7">
    <source>
        <dbReference type="ARBA" id="ARBA00022741"/>
    </source>
</evidence>
<dbReference type="GO" id="GO:0005524">
    <property type="term" value="F:ATP binding"/>
    <property type="evidence" value="ECO:0007669"/>
    <property type="project" value="UniProtKB-KW"/>
</dbReference>
<name>A0ABD3GZJ0_9MARC</name>
<dbReference type="Gene3D" id="3.40.50.620">
    <property type="entry name" value="HUPs"/>
    <property type="match status" value="1"/>
</dbReference>
<gene>
    <name evidence="12" type="ORF">R1sor_002712</name>
</gene>
<evidence type="ECO:0000256" key="5">
    <source>
        <dbReference type="ARBA" id="ARBA00022598"/>
    </source>
</evidence>
<sequence>MAAASANSLSSLSRSIELGVPPLTTGEYDGLRKIGRFSCKAPLTALPCLHTSHPRSSRSFPIGARAVLADKEVKASPGTKPEGGFRGTLGKVVLAYSGGLDTSVIVPWLRENYGCEVFCFTADVGQGDVETDGLHEKARASGATDLRIADLKEEFVKDYIYPCLRAGAVYERKYLLGTSMARPIIAKAMVDYARDVGADAVAHGCTGKGNDQVRFELTFFALDPNLHIVAPWREWDIRGREDAIDYAKKHNIPVPVTKKSIYSRDRNLWHISHEGDILEDPINEPKEDMFVMSKDPTQAPDTPEYVDISIEKGLPVSFKVTQSGDPVGAEFETMTPATLLAKLNELAGKHGIGRVDMVENRLVGMKSRGVYETPGGTILTLACRELESLTLDRETMQVKDSLALKYAELVYAGRWFDPLRESMDAFMEKVSETTTGTVRLKLFKGSATVASRFSPFSLYREDISSFEEGSKIYNQADAAGFIRLYGLPTRVRALQKKKSDQ</sequence>
<dbReference type="InterPro" id="IPR023434">
    <property type="entry name" value="Arginosuc_synth_type_1_subfam"/>
</dbReference>
<keyword evidence="7" id="KW-0547">Nucleotide-binding</keyword>
<dbReference type="NCBIfam" id="TIGR00032">
    <property type="entry name" value="argG"/>
    <property type="match status" value="1"/>
</dbReference>
<evidence type="ECO:0000259" key="11">
    <source>
        <dbReference type="Pfam" id="PF20979"/>
    </source>
</evidence>
<dbReference type="NCBIfam" id="NF001770">
    <property type="entry name" value="PRK00509.1"/>
    <property type="match status" value="1"/>
</dbReference>
<dbReference type="Pfam" id="PF00764">
    <property type="entry name" value="Arginosuc_synth"/>
    <property type="match status" value="1"/>
</dbReference>
<evidence type="ECO:0000256" key="1">
    <source>
        <dbReference type="ARBA" id="ARBA00004967"/>
    </source>
</evidence>
<evidence type="ECO:0000256" key="6">
    <source>
        <dbReference type="ARBA" id="ARBA00022605"/>
    </source>
</evidence>
<evidence type="ECO:0000256" key="4">
    <source>
        <dbReference type="ARBA" id="ARBA00022571"/>
    </source>
</evidence>
<evidence type="ECO:0000256" key="8">
    <source>
        <dbReference type="ARBA" id="ARBA00022840"/>
    </source>
</evidence>
<keyword evidence="6" id="KW-0028">Amino-acid biosynthesis</keyword>
<dbReference type="FunFam" id="3.90.1260.10:FF:000007">
    <property type="entry name" value="Argininosuccinate synthase"/>
    <property type="match status" value="1"/>
</dbReference>
<dbReference type="EC" id="6.3.4.5" evidence="3"/>
<feature type="domain" description="Arginosuccinate synthase-like N-terminal" evidence="10">
    <location>
        <begin position="91"/>
        <end position="253"/>
    </location>
</feature>
<reference evidence="12 13" key="1">
    <citation type="submission" date="2024-09" db="EMBL/GenBank/DDBJ databases">
        <title>Chromosome-scale assembly of Riccia sorocarpa.</title>
        <authorList>
            <person name="Paukszto L."/>
        </authorList>
    </citation>
    <scope>NUCLEOTIDE SEQUENCE [LARGE SCALE GENOMIC DNA]</scope>
    <source>
        <strain evidence="12">LP-2024</strain>
        <tissue evidence="12">Aerial parts of the thallus</tissue>
    </source>
</reference>